<accession>A0A1H8YN83</accession>
<sequence>MEAGVNFAIVHVGDGRRDLTWRGPERDNDDEDIPGTETDYAVDLGLFDLPKLVGALIRAHARSHPGSVDNMRREIQSALDDHLEP</sequence>
<dbReference type="AlphaFoldDB" id="A0A1H8YN83"/>
<name>A0A1H8YN83_9PSEU</name>
<evidence type="ECO:0000256" key="1">
    <source>
        <dbReference type="SAM" id="MobiDB-lite"/>
    </source>
</evidence>
<evidence type="ECO:0000313" key="3">
    <source>
        <dbReference type="Proteomes" id="UP000198582"/>
    </source>
</evidence>
<proteinExistence type="predicted"/>
<dbReference type="EMBL" id="FOEF01000029">
    <property type="protein sequence ID" value="SEP53619.1"/>
    <property type="molecule type" value="Genomic_DNA"/>
</dbReference>
<keyword evidence="3" id="KW-1185">Reference proteome</keyword>
<feature type="compositionally biased region" description="Basic and acidic residues" evidence="1">
    <location>
        <begin position="70"/>
        <end position="85"/>
    </location>
</feature>
<gene>
    <name evidence="2" type="ORF">SAMN04489732_12944</name>
</gene>
<reference evidence="2 3" key="1">
    <citation type="submission" date="2016-10" db="EMBL/GenBank/DDBJ databases">
        <authorList>
            <person name="de Groot N.N."/>
        </authorList>
    </citation>
    <scope>NUCLEOTIDE SEQUENCE [LARGE SCALE GENOMIC DNA]</scope>
    <source>
        <strain evidence="2 3">DSM 44993</strain>
    </source>
</reference>
<feature type="region of interest" description="Disordered" evidence="1">
    <location>
        <begin position="64"/>
        <end position="85"/>
    </location>
</feature>
<dbReference type="RefSeq" id="WP_091628406.1">
    <property type="nucleotide sequence ID" value="NZ_FOEF01000029.1"/>
</dbReference>
<protein>
    <submittedName>
        <fullName evidence="2">Uncharacterized protein</fullName>
    </submittedName>
</protein>
<organism evidence="2 3">
    <name type="scientific">Amycolatopsis saalfeldensis</name>
    <dbReference type="NCBI Taxonomy" id="394193"/>
    <lineage>
        <taxon>Bacteria</taxon>
        <taxon>Bacillati</taxon>
        <taxon>Actinomycetota</taxon>
        <taxon>Actinomycetes</taxon>
        <taxon>Pseudonocardiales</taxon>
        <taxon>Pseudonocardiaceae</taxon>
        <taxon>Amycolatopsis</taxon>
    </lineage>
</organism>
<evidence type="ECO:0000313" key="2">
    <source>
        <dbReference type="EMBL" id="SEP53619.1"/>
    </source>
</evidence>
<dbReference type="Proteomes" id="UP000198582">
    <property type="component" value="Unassembled WGS sequence"/>
</dbReference>